<dbReference type="AlphaFoldDB" id="A0A819BPW5"/>
<reference evidence="1" key="1">
    <citation type="submission" date="2021-02" db="EMBL/GenBank/DDBJ databases">
        <authorList>
            <person name="Nowell W R."/>
        </authorList>
    </citation>
    <scope>NUCLEOTIDE SEQUENCE</scope>
</reference>
<dbReference type="EMBL" id="CAJOBE010002185">
    <property type="protein sequence ID" value="CAF3804933.1"/>
    <property type="molecule type" value="Genomic_DNA"/>
</dbReference>
<organism evidence="1 2">
    <name type="scientific">Rotaria sordida</name>
    <dbReference type="NCBI Taxonomy" id="392033"/>
    <lineage>
        <taxon>Eukaryota</taxon>
        <taxon>Metazoa</taxon>
        <taxon>Spiralia</taxon>
        <taxon>Gnathifera</taxon>
        <taxon>Rotifera</taxon>
        <taxon>Eurotatoria</taxon>
        <taxon>Bdelloidea</taxon>
        <taxon>Philodinida</taxon>
        <taxon>Philodinidae</taxon>
        <taxon>Rotaria</taxon>
    </lineage>
</organism>
<protein>
    <submittedName>
        <fullName evidence="1">Uncharacterized protein</fullName>
    </submittedName>
</protein>
<comment type="caution">
    <text evidence="1">The sequence shown here is derived from an EMBL/GenBank/DDBJ whole genome shotgun (WGS) entry which is preliminary data.</text>
</comment>
<name>A0A819BPW5_9BILA</name>
<proteinExistence type="predicted"/>
<gene>
    <name evidence="1" type="ORF">FNK824_LOCUS15224</name>
</gene>
<dbReference type="Proteomes" id="UP000663874">
    <property type="component" value="Unassembled WGS sequence"/>
</dbReference>
<evidence type="ECO:0000313" key="1">
    <source>
        <dbReference type="EMBL" id="CAF3804933.1"/>
    </source>
</evidence>
<feature type="non-terminal residue" evidence="1">
    <location>
        <position position="1"/>
    </location>
</feature>
<accession>A0A819BPW5</accession>
<sequence>IDDSFDDKTNNKVLTSENNKKTTIDNSSQQITHDLNIDSSFDDKINHNNLLSTNNKTNTIDSSIEHFTIDLNIDTSFNDKINNNESIQINNKTITFHYDIKQGPHVLNFDNSFNEKTNNDTNNDTSDALKALHAKYQFVNNDLDYNRLLRNNNSLLNNEWINILASNTIANNNGINVVSKNDSNDDDDDVTNTLIINLTSTYGPTISIINETTELKENKQNMCKNEEKERKTRTSSALFQHHIDIKDEIDWLHTYYKYRPTGRCKDIGSLSIGRHVDPTLQVRAFLYNQIDLNKLVRGDTRTITHEEILSVKEYLTINRPLTEFNESALLDLNPILLSISFATLTSHFITVPNWSVVQENGGITSCHGRPPQHSSPYKNQWFGGDIFHFIEVFDFPKNKFIGIGHFLDGHALVFAATIASRRLFQSLLSPSSCYEITKNKLESILR</sequence>
<evidence type="ECO:0000313" key="2">
    <source>
        <dbReference type="Proteomes" id="UP000663874"/>
    </source>
</evidence>